<reference evidence="3 4" key="1">
    <citation type="submission" date="2018-10" db="EMBL/GenBank/DDBJ databases">
        <title>Marmoricola sp. 4Q3S-7 whole genome shotgun sequence.</title>
        <authorList>
            <person name="Li F."/>
        </authorList>
    </citation>
    <scope>NUCLEOTIDE SEQUENCE [LARGE SCALE GENOMIC DNA]</scope>
    <source>
        <strain evidence="3 4">4Q3S-7</strain>
    </source>
</reference>
<dbReference type="GO" id="GO:0016787">
    <property type="term" value="F:hydrolase activity"/>
    <property type="evidence" value="ECO:0007669"/>
    <property type="project" value="UniProtKB-KW"/>
</dbReference>
<dbReference type="PANTHER" id="PTHR39159:SF1">
    <property type="entry name" value="UPF0374 PROTEIN YGAC"/>
    <property type="match status" value="1"/>
</dbReference>
<dbReference type="InterPro" id="IPR050212">
    <property type="entry name" value="Ntdp-like"/>
</dbReference>
<accession>A0A3L8P2F6</accession>
<keyword evidence="1" id="KW-0378">Hydrolase</keyword>
<dbReference type="PANTHER" id="PTHR39159">
    <property type="match status" value="1"/>
</dbReference>
<dbReference type="Proteomes" id="UP000281708">
    <property type="component" value="Unassembled WGS sequence"/>
</dbReference>
<evidence type="ECO:0000259" key="2">
    <source>
        <dbReference type="Pfam" id="PF04167"/>
    </source>
</evidence>
<dbReference type="Pfam" id="PF04167">
    <property type="entry name" value="DUF402"/>
    <property type="match status" value="1"/>
</dbReference>
<keyword evidence="4" id="KW-1185">Reference proteome</keyword>
<organism evidence="3 4">
    <name type="scientific">Nocardioides mangrovicus</name>
    <dbReference type="NCBI Taxonomy" id="2478913"/>
    <lineage>
        <taxon>Bacteria</taxon>
        <taxon>Bacillati</taxon>
        <taxon>Actinomycetota</taxon>
        <taxon>Actinomycetes</taxon>
        <taxon>Propionibacteriales</taxon>
        <taxon>Nocardioidaceae</taxon>
        <taxon>Nocardioides</taxon>
    </lineage>
</organism>
<feature type="domain" description="DUF402" evidence="2">
    <location>
        <begin position="26"/>
        <end position="135"/>
    </location>
</feature>
<gene>
    <name evidence="3" type="ORF">D9V37_11455</name>
</gene>
<dbReference type="EMBL" id="RDBE01000007">
    <property type="protein sequence ID" value="RLV49167.1"/>
    <property type="molecule type" value="Genomic_DNA"/>
</dbReference>
<dbReference type="AlphaFoldDB" id="A0A3L8P2F6"/>
<comment type="caution">
    <text evidence="3">The sequence shown here is derived from an EMBL/GenBank/DDBJ whole genome shotgun (WGS) entry which is preliminary data.</text>
</comment>
<evidence type="ECO:0000313" key="4">
    <source>
        <dbReference type="Proteomes" id="UP000281708"/>
    </source>
</evidence>
<sequence>MRLGADRHGVWCGLVRGTVMSRPGVTQTAAADHVTCVPHEDWWLATFYGSHPVRDAARPFDTYVDIATPCDWQGEHLVRAVDLDLDVIRGTTGRVWIDDEDEFAEHRSALGYPHDVVEHAMESCTSVLAAVQAGEPPFDGATAAGWLALFREKTAGGD</sequence>
<dbReference type="InterPro" id="IPR035930">
    <property type="entry name" value="FomD-like_sf"/>
</dbReference>
<evidence type="ECO:0000256" key="1">
    <source>
        <dbReference type="ARBA" id="ARBA00022801"/>
    </source>
</evidence>
<dbReference type="Gene3D" id="2.40.380.10">
    <property type="entry name" value="FomD-like"/>
    <property type="match status" value="1"/>
</dbReference>
<dbReference type="SUPFAM" id="SSF159234">
    <property type="entry name" value="FomD-like"/>
    <property type="match status" value="1"/>
</dbReference>
<protein>
    <submittedName>
        <fullName evidence="3">DUF402 domain-containing protein</fullName>
    </submittedName>
</protein>
<evidence type="ECO:0000313" key="3">
    <source>
        <dbReference type="EMBL" id="RLV49167.1"/>
    </source>
</evidence>
<proteinExistence type="predicted"/>
<dbReference type="InterPro" id="IPR007295">
    <property type="entry name" value="DUF402"/>
</dbReference>
<name>A0A3L8P2F6_9ACTN</name>